<reference evidence="2" key="1">
    <citation type="journal article" date="2008" name="Nat. Genet.">
        <title>The Pristionchus pacificus genome provides a unique perspective on nematode lifestyle and parasitism.</title>
        <authorList>
            <person name="Dieterich C."/>
            <person name="Clifton S.W."/>
            <person name="Schuster L.N."/>
            <person name="Chinwalla A."/>
            <person name="Delehaunty K."/>
            <person name="Dinkelacker I."/>
            <person name="Fulton L."/>
            <person name="Fulton R."/>
            <person name="Godfrey J."/>
            <person name="Minx P."/>
            <person name="Mitreva M."/>
            <person name="Roeseler W."/>
            <person name="Tian H."/>
            <person name="Witte H."/>
            <person name="Yang S.P."/>
            <person name="Wilson R.K."/>
            <person name="Sommer R.J."/>
        </authorList>
    </citation>
    <scope>NUCLEOTIDE SEQUENCE [LARGE SCALE GENOMIC DNA]</scope>
    <source>
        <strain evidence="2">PS312</strain>
    </source>
</reference>
<proteinExistence type="predicted"/>
<keyword evidence="2" id="KW-1185">Reference proteome</keyword>
<dbReference type="Pfam" id="PF10328">
    <property type="entry name" value="7TM_GPCR_Srx"/>
    <property type="match status" value="1"/>
</dbReference>
<gene>
    <name evidence="1" type="primary">WBGene00271941</name>
</gene>
<accession>A0A8R1UJM1</accession>
<dbReference type="AlphaFoldDB" id="A0A2A6B8Y3"/>
<protein>
    <submittedName>
        <fullName evidence="1">G protein-coupled receptor</fullName>
    </submittedName>
</protein>
<name>A0A2A6B8Y3_PRIPA</name>
<evidence type="ECO:0000313" key="1">
    <source>
        <dbReference type="EnsemblMetazoa" id="PPA33572.1"/>
    </source>
</evidence>
<dbReference type="InterPro" id="IPR019430">
    <property type="entry name" value="7TM_GPCR_serpentine_rcpt_Srx"/>
</dbReference>
<dbReference type="Proteomes" id="UP000005239">
    <property type="component" value="Unassembled WGS sequence"/>
</dbReference>
<dbReference type="OrthoDB" id="5835292at2759"/>
<reference evidence="1" key="2">
    <citation type="submission" date="2022-06" db="UniProtKB">
        <authorList>
            <consortium name="EnsemblMetazoa"/>
        </authorList>
    </citation>
    <scope>IDENTIFICATION</scope>
    <source>
        <strain evidence="1">PS312</strain>
    </source>
</reference>
<dbReference type="EnsemblMetazoa" id="PPA33572.1">
    <property type="protein sequence ID" value="PPA33572.1"/>
    <property type="gene ID" value="WBGene00271941"/>
</dbReference>
<sequence>MGPILLVVFTVVAYVMVYATLPLHVRLLYVLVRPKKTVALDGSFLTLMINTTIVNLLFSLDFSLIQAPAASGALFDFYKSIGMAISKIEMIKATTLIFLGSLFHLVLACSRLTAISMPTRHVRVDLAIPLLYLLCALGADLSHLHPVASPRNDALFGA</sequence>
<organism evidence="1 2">
    <name type="scientific">Pristionchus pacificus</name>
    <name type="common">Parasitic nematode worm</name>
    <dbReference type="NCBI Taxonomy" id="54126"/>
    <lineage>
        <taxon>Eukaryota</taxon>
        <taxon>Metazoa</taxon>
        <taxon>Ecdysozoa</taxon>
        <taxon>Nematoda</taxon>
        <taxon>Chromadorea</taxon>
        <taxon>Rhabditida</taxon>
        <taxon>Rhabditina</taxon>
        <taxon>Diplogasteromorpha</taxon>
        <taxon>Diplogasteroidea</taxon>
        <taxon>Neodiplogasteridae</taxon>
        <taxon>Pristionchus</taxon>
    </lineage>
</organism>
<evidence type="ECO:0000313" key="2">
    <source>
        <dbReference type="Proteomes" id="UP000005239"/>
    </source>
</evidence>
<accession>A0A2A6B8Y3</accession>